<gene>
    <name evidence="2" type="ORF">ENV54_11895</name>
</gene>
<dbReference type="SUPFAM" id="SSF53756">
    <property type="entry name" value="UDP-Glycosyltransferase/glycogen phosphorylase"/>
    <property type="match status" value="1"/>
</dbReference>
<proteinExistence type="predicted"/>
<name>A0A7C4EU18_9BACT</name>
<reference evidence="2" key="1">
    <citation type="journal article" date="2020" name="mSystems">
        <title>Genome- and Community-Level Interaction Insights into Carbon Utilization and Element Cycling Functions of Hydrothermarchaeota in Hydrothermal Sediment.</title>
        <authorList>
            <person name="Zhou Z."/>
            <person name="Liu Y."/>
            <person name="Xu W."/>
            <person name="Pan J."/>
            <person name="Luo Z.H."/>
            <person name="Li M."/>
        </authorList>
    </citation>
    <scope>NUCLEOTIDE SEQUENCE [LARGE SCALE GENOMIC DNA]</scope>
    <source>
        <strain evidence="2">SpSt-769</strain>
    </source>
</reference>
<evidence type="ECO:0000259" key="1">
    <source>
        <dbReference type="Pfam" id="PF04101"/>
    </source>
</evidence>
<dbReference type="InterPro" id="IPR007235">
    <property type="entry name" value="Glyco_trans_28_C"/>
</dbReference>
<feature type="domain" description="Glycosyl transferase family 28 C-terminal" evidence="1">
    <location>
        <begin position="289"/>
        <end position="356"/>
    </location>
</feature>
<sequence length="410" mass="46938">MSGNCLKRILVYTHNSIGLGHAFRTLALITGMKKWRPDIDFLVISGTSIPQIFFREGIEVIKLPSIKLDIDRQDSPMVSRYLSGFGLEEIFDFRQNMIMSTFDFFQPDVLIIEHNMTGQMSELIPLLMKKWMRKGGPMDFILVHVCRGIMKWVPLLRIPYQNPRHRSESINIGSLYDFMYVLEDKSVIDINKQFLGNDPELEKKITYLGKITNKVRSEIASRAETFKRFGLPVRKTVLVSLGRNNRVLELSIKLLELFISCEISSKCQVAMVLDPYLPQSAVASIKKHPLSEKVRFLTFTPDLIDLVAHSELVVCRAGYNIVNEILLTGTRALLIPESHGGGEQEQRAKSVKSPNIMVLSEDKLLKATNDHFLKAFFSHRNEKHPASFDKYAIGKKILDDLEEWHAQRFV</sequence>
<accession>A0A7C4EU18</accession>
<dbReference type="AlphaFoldDB" id="A0A7C4EU18"/>
<dbReference type="GO" id="GO:0016758">
    <property type="term" value="F:hexosyltransferase activity"/>
    <property type="evidence" value="ECO:0007669"/>
    <property type="project" value="InterPro"/>
</dbReference>
<dbReference type="EMBL" id="DTGT01000389">
    <property type="protein sequence ID" value="HGH61985.1"/>
    <property type="molecule type" value="Genomic_DNA"/>
</dbReference>
<protein>
    <recommendedName>
        <fullName evidence="1">Glycosyl transferase family 28 C-terminal domain-containing protein</fullName>
    </recommendedName>
</protein>
<dbReference type="Gene3D" id="3.40.50.2000">
    <property type="entry name" value="Glycogen Phosphorylase B"/>
    <property type="match status" value="1"/>
</dbReference>
<evidence type="ECO:0000313" key="2">
    <source>
        <dbReference type="EMBL" id="HGH61985.1"/>
    </source>
</evidence>
<organism evidence="2">
    <name type="scientific">Desulfomonile tiedjei</name>
    <dbReference type="NCBI Taxonomy" id="2358"/>
    <lineage>
        <taxon>Bacteria</taxon>
        <taxon>Pseudomonadati</taxon>
        <taxon>Thermodesulfobacteriota</taxon>
        <taxon>Desulfomonilia</taxon>
        <taxon>Desulfomonilales</taxon>
        <taxon>Desulfomonilaceae</taxon>
        <taxon>Desulfomonile</taxon>
    </lineage>
</organism>
<dbReference type="Pfam" id="PF04101">
    <property type="entry name" value="Glyco_tran_28_C"/>
    <property type="match status" value="1"/>
</dbReference>
<dbReference type="PANTHER" id="PTHR21015:SF28">
    <property type="entry name" value="SLL1722 PROTEIN"/>
    <property type="match status" value="1"/>
</dbReference>
<comment type="caution">
    <text evidence="2">The sequence shown here is derived from an EMBL/GenBank/DDBJ whole genome shotgun (WGS) entry which is preliminary data.</text>
</comment>
<dbReference type="PANTHER" id="PTHR21015">
    <property type="entry name" value="UDP-N-ACETYLGLUCOSAMINE--N-ACETYLMURAMYL-(PENTAPEPTIDE) PYROPHOSPHORYL-UNDECAPRENOL N-ACETYLGLUCOSAMINE TRANSFERASE 1"/>
    <property type="match status" value="1"/>
</dbReference>